<sequence>VKVICGFFAQASHIPKANWYSNEADKQLNQAAQLMSRKVNGENAHPLYKFLKEKQVGIFGNKIKWNFTKFLIDQNGYPLLLQMIIIVNFSFGKITTNSLVSYITSFRNSEISLAYCDVNFVNDQIKRYGPTTSPMVIKHDIESLIDGNKP</sequence>
<evidence type="ECO:0000256" key="3">
    <source>
        <dbReference type="ARBA" id="ARBA00023002"/>
    </source>
</evidence>
<dbReference type="PANTHER" id="PTHR11592:SF134">
    <property type="entry name" value="PHOSPHOLIPID HYDROPEROXIDE GLUTATHIONE PEROXIDASE"/>
    <property type="match status" value="1"/>
</dbReference>
<dbReference type="STRING" id="387005.A0A183HQ28"/>
<evidence type="ECO:0000256" key="2">
    <source>
        <dbReference type="ARBA" id="ARBA00022559"/>
    </source>
</evidence>
<dbReference type="PROSITE" id="PS51355">
    <property type="entry name" value="GLUTATHIONE_PEROXID_3"/>
    <property type="match status" value="1"/>
</dbReference>
<accession>A0A183HQ28</accession>
<comment type="similarity">
    <text evidence="1">Belongs to the glutathione peroxidase family.</text>
</comment>
<gene>
    <name evidence="4" type="ORF">OFLC_LOCUS9593</name>
</gene>
<dbReference type="GO" id="GO:0006979">
    <property type="term" value="P:response to oxidative stress"/>
    <property type="evidence" value="ECO:0007669"/>
    <property type="project" value="InterPro"/>
</dbReference>
<dbReference type="SUPFAM" id="SSF52833">
    <property type="entry name" value="Thioredoxin-like"/>
    <property type="match status" value="1"/>
</dbReference>
<dbReference type="Proteomes" id="UP000267606">
    <property type="component" value="Unassembled WGS sequence"/>
</dbReference>
<evidence type="ECO:0000313" key="5">
    <source>
        <dbReference type="Proteomes" id="UP000267606"/>
    </source>
</evidence>
<dbReference type="EMBL" id="UZAJ01011926">
    <property type="protein sequence ID" value="VDO61740.1"/>
    <property type="molecule type" value="Genomic_DNA"/>
</dbReference>
<keyword evidence="2" id="KW-0575">Peroxidase</keyword>
<protein>
    <submittedName>
        <fullName evidence="6">Glutathione peroxidase</fullName>
    </submittedName>
</protein>
<dbReference type="InterPro" id="IPR036249">
    <property type="entry name" value="Thioredoxin-like_sf"/>
</dbReference>
<evidence type="ECO:0000313" key="4">
    <source>
        <dbReference type="EMBL" id="VDO61740.1"/>
    </source>
</evidence>
<evidence type="ECO:0000313" key="6">
    <source>
        <dbReference type="WBParaSite" id="OFLC_0000958901-mRNA-1"/>
    </source>
</evidence>
<dbReference type="AlphaFoldDB" id="A0A183HQ28"/>
<keyword evidence="3" id="KW-0560">Oxidoreductase</keyword>
<reference evidence="4 5" key="2">
    <citation type="submission" date="2018-11" db="EMBL/GenBank/DDBJ databases">
        <authorList>
            <consortium name="Pathogen Informatics"/>
        </authorList>
    </citation>
    <scope>NUCLEOTIDE SEQUENCE [LARGE SCALE GENOMIC DNA]</scope>
</reference>
<dbReference type="WBParaSite" id="OFLC_0000958901-mRNA-1">
    <property type="protein sequence ID" value="OFLC_0000958901-mRNA-1"/>
    <property type="gene ID" value="OFLC_0000958901"/>
</dbReference>
<dbReference type="Gene3D" id="3.40.30.10">
    <property type="entry name" value="Glutaredoxin"/>
    <property type="match status" value="1"/>
</dbReference>
<reference evidence="6" key="1">
    <citation type="submission" date="2016-06" db="UniProtKB">
        <authorList>
            <consortium name="WormBaseParasite"/>
        </authorList>
    </citation>
    <scope>IDENTIFICATION</scope>
</reference>
<dbReference type="PANTHER" id="PTHR11592">
    <property type="entry name" value="GLUTATHIONE PEROXIDASE"/>
    <property type="match status" value="1"/>
</dbReference>
<keyword evidence="5" id="KW-1185">Reference proteome</keyword>
<name>A0A183HQ28_9BILA</name>
<dbReference type="InterPro" id="IPR000889">
    <property type="entry name" value="Glutathione_peroxidase"/>
</dbReference>
<proteinExistence type="inferred from homology"/>
<evidence type="ECO:0000256" key="1">
    <source>
        <dbReference type="ARBA" id="ARBA00006926"/>
    </source>
</evidence>
<organism evidence="6">
    <name type="scientific">Onchocerca flexuosa</name>
    <dbReference type="NCBI Taxonomy" id="387005"/>
    <lineage>
        <taxon>Eukaryota</taxon>
        <taxon>Metazoa</taxon>
        <taxon>Ecdysozoa</taxon>
        <taxon>Nematoda</taxon>
        <taxon>Chromadorea</taxon>
        <taxon>Rhabditida</taxon>
        <taxon>Spirurina</taxon>
        <taxon>Spiruromorpha</taxon>
        <taxon>Filarioidea</taxon>
        <taxon>Onchocercidae</taxon>
        <taxon>Onchocerca</taxon>
    </lineage>
</organism>
<dbReference type="GO" id="GO:0004601">
    <property type="term" value="F:peroxidase activity"/>
    <property type="evidence" value="ECO:0007669"/>
    <property type="project" value="UniProtKB-KW"/>
</dbReference>